<dbReference type="InterPro" id="IPR008778">
    <property type="entry name" value="Pirin_C_dom"/>
</dbReference>
<dbReference type="Pfam" id="PF02678">
    <property type="entry name" value="Pirin"/>
    <property type="match status" value="1"/>
</dbReference>
<feature type="region of interest" description="Disordered" evidence="3">
    <location>
        <begin position="271"/>
        <end position="295"/>
    </location>
</feature>
<dbReference type="InterPro" id="IPR012093">
    <property type="entry name" value="Pirin"/>
</dbReference>
<dbReference type="PANTHER" id="PTHR13903">
    <property type="entry name" value="PIRIN-RELATED"/>
    <property type="match status" value="1"/>
</dbReference>
<evidence type="ECO:0000259" key="4">
    <source>
        <dbReference type="Pfam" id="PF02678"/>
    </source>
</evidence>
<dbReference type="CDD" id="cd02247">
    <property type="entry name" value="cupin_pirin_C"/>
    <property type="match status" value="1"/>
</dbReference>
<dbReference type="Proteomes" id="UP001528673">
    <property type="component" value="Unassembled WGS sequence"/>
</dbReference>
<organism evidence="6 7">
    <name type="scientific">Curvibacter cyanobacteriorum</name>
    <dbReference type="NCBI Taxonomy" id="3026422"/>
    <lineage>
        <taxon>Bacteria</taxon>
        <taxon>Pseudomonadati</taxon>
        <taxon>Pseudomonadota</taxon>
        <taxon>Betaproteobacteria</taxon>
        <taxon>Burkholderiales</taxon>
        <taxon>Comamonadaceae</taxon>
        <taxon>Curvibacter</taxon>
    </lineage>
</organism>
<dbReference type="EMBL" id="JAQSIP010000001">
    <property type="protein sequence ID" value="MDD0837381.1"/>
    <property type="molecule type" value="Genomic_DNA"/>
</dbReference>
<dbReference type="PANTHER" id="PTHR13903:SF8">
    <property type="entry name" value="PIRIN"/>
    <property type="match status" value="1"/>
</dbReference>
<proteinExistence type="inferred from homology"/>
<evidence type="ECO:0000256" key="2">
    <source>
        <dbReference type="RuleBase" id="RU003457"/>
    </source>
</evidence>
<comment type="caution">
    <text evidence="6">The sequence shown here is derived from an EMBL/GenBank/DDBJ whole genome shotgun (WGS) entry which is preliminary data.</text>
</comment>
<keyword evidence="7" id="KW-1185">Reference proteome</keyword>
<sequence length="295" mass="31709">MSAPQWIKPHEKDLGGGFVVRRLLPSALRQAVGPFLFFDHFGPVRVQADDQFDVRPHPHIGLATVTYLFEGAILHRDNLGFEQRIEPGAINWMTAGRGIVHSERRPADLAGQAYTNHGLQLWVALPTALEQVAPSFVHTPADAIPQTKVQGAAVRVLVGEAFGLRSPVATLSPTLYLDVALAPGQSFELPTLAQEQAVYAVTGGLTVDGVPSPDRHLAVLAQPARLQAGPEGCRLVVVGGQPLGHRHIRWNFVSSDPDRLAQAALDWEAGNADAGMGQVPGETERIPLPQRPGAH</sequence>
<gene>
    <name evidence="6" type="ORF">PSQ40_02235</name>
</gene>
<reference evidence="6 7" key="1">
    <citation type="submission" date="2023-02" db="EMBL/GenBank/DDBJ databases">
        <title>Bacterial whole genomic sequence of Curvibacter sp. HBC61.</title>
        <authorList>
            <person name="Le V."/>
            <person name="Ko S.-R."/>
            <person name="Ahn C.-Y."/>
            <person name="Oh H.-M."/>
        </authorList>
    </citation>
    <scope>NUCLEOTIDE SEQUENCE [LARGE SCALE GENOMIC DNA]</scope>
    <source>
        <strain evidence="6 7">HBC61</strain>
    </source>
</reference>
<dbReference type="CDD" id="cd02909">
    <property type="entry name" value="cupin_pirin_N"/>
    <property type="match status" value="1"/>
</dbReference>
<dbReference type="Gene3D" id="2.60.120.10">
    <property type="entry name" value="Jelly Rolls"/>
    <property type="match status" value="2"/>
</dbReference>
<evidence type="ECO:0000256" key="1">
    <source>
        <dbReference type="ARBA" id="ARBA00008416"/>
    </source>
</evidence>
<name>A0ABT5MVR6_9BURK</name>
<evidence type="ECO:0000259" key="5">
    <source>
        <dbReference type="Pfam" id="PF05726"/>
    </source>
</evidence>
<dbReference type="SUPFAM" id="SSF51182">
    <property type="entry name" value="RmlC-like cupins"/>
    <property type="match status" value="1"/>
</dbReference>
<accession>A0ABT5MVR6</accession>
<evidence type="ECO:0000256" key="3">
    <source>
        <dbReference type="SAM" id="MobiDB-lite"/>
    </source>
</evidence>
<dbReference type="InterPro" id="IPR014710">
    <property type="entry name" value="RmlC-like_jellyroll"/>
</dbReference>
<protein>
    <submittedName>
        <fullName evidence="6">Pirin family protein</fullName>
    </submittedName>
</protein>
<feature type="domain" description="Pirin N-terminal" evidence="4">
    <location>
        <begin position="19"/>
        <end position="123"/>
    </location>
</feature>
<dbReference type="PIRSF" id="PIRSF006232">
    <property type="entry name" value="Pirin"/>
    <property type="match status" value="1"/>
</dbReference>
<feature type="domain" description="Pirin C-terminal" evidence="5">
    <location>
        <begin position="176"/>
        <end position="271"/>
    </location>
</feature>
<dbReference type="RefSeq" id="WP_273948422.1">
    <property type="nucleotide sequence ID" value="NZ_JAQSIP010000001.1"/>
</dbReference>
<evidence type="ECO:0000313" key="6">
    <source>
        <dbReference type="EMBL" id="MDD0837381.1"/>
    </source>
</evidence>
<dbReference type="InterPro" id="IPR011051">
    <property type="entry name" value="RmlC_Cupin_sf"/>
</dbReference>
<dbReference type="InterPro" id="IPR003829">
    <property type="entry name" value="Pirin_N_dom"/>
</dbReference>
<evidence type="ECO:0000313" key="7">
    <source>
        <dbReference type="Proteomes" id="UP001528673"/>
    </source>
</evidence>
<comment type="similarity">
    <text evidence="1 2">Belongs to the pirin family.</text>
</comment>
<dbReference type="Pfam" id="PF05726">
    <property type="entry name" value="Pirin_C"/>
    <property type="match status" value="1"/>
</dbReference>